<comment type="caution">
    <text evidence="2">The sequence shown here is derived from an EMBL/GenBank/DDBJ whole genome shotgun (WGS) entry which is preliminary data.</text>
</comment>
<sequence length="291" mass="32461">MERPSQRVSSTQRQRKVGGCDQELRGAKYRRFINATPNSAPGAAVDRNSWWSNWAVRSTHAALCPYGAHSLGSTNWARLESRGVPRLPGQEVWTPKVYTAPGLEIAQALHITSLALVFCVSLQSEGQELRCRDVNWFLVPYCVAEVRGDNGLQRDWRAVLWPPASCSIHRDPSLEDMFAYRERDSTALDTWSARPGRRRIRGEGEARELVKELGSTSRLAKNKKQEEDGWLAGWRMPGCGASLSGRHVVTNCGAWGVWGIIWRQRHGAGKMEALATMVTMAQPPSSPLLRA</sequence>
<accession>A0A9P8S951</accession>
<organism evidence="2 3">
    <name type="scientific">Metarhizium humberi</name>
    <dbReference type="NCBI Taxonomy" id="2596975"/>
    <lineage>
        <taxon>Eukaryota</taxon>
        <taxon>Fungi</taxon>
        <taxon>Dikarya</taxon>
        <taxon>Ascomycota</taxon>
        <taxon>Pezizomycotina</taxon>
        <taxon>Sordariomycetes</taxon>
        <taxon>Hypocreomycetidae</taxon>
        <taxon>Hypocreales</taxon>
        <taxon>Clavicipitaceae</taxon>
        <taxon>Metarhizium</taxon>
    </lineage>
</organism>
<gene>
    <name evidence="2" type="ORF">MHUMG1_02142</name>
</gene>
<dbReference type="AlphaFoldDB" id="A0A9P8S951"/>
<reference evidence="2 3" key="1">
    <citation type="submission" date="2020-07" db="EMBL/GenBank/DDBJ databases">
        <title>Metarhizium humberi genome.</title>
        <authorList>
            <person name="Lysoe E."/>
        </authorList>
    </citation>
    <scope>NUCLEOTIDE SEQUENCE [LARGE SCALE GENOMIC DNA]</scope>
    <source>
        <strain evidence="2 3">ESALQ1638</strain>
    </source>
</reference>
<evidence type="ECO:0000313" key="2">
    <source>
        <dbReference type="EMBL" id="KAH0599356.1"/>
    </source>
</evidence>
<evidence type="ECO:0000256" key="1">
    <source>
        <dbReference type="SAM" id="MobiDB-lite"/>
    </source>
</evidence>
<name>A0A9P8S951_9HYPO</name>
<feature type="compositionally biased region" description="Polar residues" evidence="1">
    <location>
        <begin position="1"/>
        <end position="12"/>
    </location>
</feature>
<keyword evidence="3" id="KW-1185">Reference proteome</keyword>
<protein>
    <submittedName>
        <fullName evidence="2">Uncharacterized protein</fullName>
    </submittedName>
</protein>
<evidence type="ECO:0000313" key="3">
    <source>
        <dbReference type="Proteomes" id="UP000764110"/>
    </source>
</evidence>
<dbReference type="Proteomes" id="UP000764110">
    <property type="component" value="Unassembled WGS sequence"/>
</dbReference>
<proteinExistence type="predicted"/>
<dbReference type="EMBL" id="JACEFI010000003">
    <property type="protein sequence ID" value="KAH0599356.1"/>
    <property type="molecule type" value="Genomic_DNA"/>
</dbReference>
<feature type="region of interest" description="Disordered" evidence="1">
    <location>
        <begin position="1"/>
        <end position="20"/>
    </location>
</feature>